<keyword evidence="2" id="KW-1185">Reference proteome</keyword>
<gene>
    <name evidence="1" type="ORF">QFC20_003080</name>
</gene>
<dbReference type="Proteomes" id="UP001230649">
    <property type="component" value="Unassembled WGS sequence"/>
</dbReference>
<organism evidence="1 2">
    <name type="scientific">Naganishia adeliensis</name>
    <dbReference type="NCBI Taxonomy" id="92952"/>
    <lineage>
        <taxon>Eukaryota</taxon>
        <taxon>Fungi</taxon>
        <taxon>Dikarya</taxon>
        <taxon>Basidiomycota</taxon>
        <taxon>Agaricomycotina</taxon>
        <taxon>Tremellomycetes</taxon>
        <taxon>Filobasidiales</taxon>
        <taxon>Filobasidiaceae</taxon>
        <taxon>Naganishia</taxon>
    </lineage>
</organism>
<name>A0ACC2WGQ4_9TREE</name>
<proteinExistence type="predicted"/>
<evidence type="ECO:0000313" key="1">
    <source>
        <dbReference type="EMBL" id="KAJ9110006.1"/>
    </source>
</evidence>
<dbReference type="EMBL" id="JASBWS010000026">
    <property type="protein sequence ID" value="KAJ9110006.1"/>
    <property type="molecule type" value="Genomic_DNA"/>
</dbReference>
<protein>
    <submittedName>
        <fullName evidence="1">Uncharacterized protein</fullName>
    </submittedName>
</protein>
<sequence length="651" mass="73660">MLRYYQVLLYTVIPPIALLGYLYSPLFSRRDGLKIVWLALMATLWTTPWDNCVSLPSVPFPFLPIHPQAWSYPPHSVLFTIYHVPIEEHAFFILQPILLVLLHSILTLRHMIPLRIPQQVKAIKTEEMKSLMKSRGGFEKVQTLRRRPLMAGFWIALTALGFTILFGPTSIQAAIPQDIAGNGWTLNDKTRAFYLGCILAWISPVIALLTYLGARSMDLKGERWTYVVGIGYLWFVDTVGIRSQAWQISEQTTLGINLWKGLPIEEAIFFVLTTHLILLSSSLISHLHTLLFLAPPPYYSSRCPPKNPVRHIILLSRLVLDPPDVDTGVLHALCASEETLRKGSKSFTLAKLGWEREIRCGLVAVYGWCRITDNLIDESTSQRESQHMLQMMKGFLDCAYADAEGTQSVDDFLSNNVPESAFPAFHLFSRLLPPMIPRHAFDDLVQGYEMDLSFTATNDGDGSDIVQRSPIKTQDDLILYADRVAGSVADMICHLAWAVMEDEYGSKPNPGRKKILEKAREMGQALQLVNIARDIRTDAILQRLYIPLDTFDDRQADLDALLDNALGSPDYARYTLPLLRTAKKLRQGSADDIERLPRTARAGTRAMVASYFEIGKEVERRGGRLDVERVKVSKWRRIGAVLRCFWGWSTT</sequence>
<reference evidence="1" key="1">
    <citation type="submission" date="2023-04" db="EMBL/GenBank/DDBJ databases">
        <title>Draft Genome sequencing of Naganishia species isolated from polar environments using Oxford Nanopore Technology.</title>
        <authorList>
            <person name="Leo P."/>
            <person name="Venkateswaran K."/>
        </authorList>
    </citation>
    <scope>NUCLEOTIDE SEQUENCE</scope>
    <source>
        <strain evidence="1">MNA-CCFEE 5262</strain>
    </source>
</reference>
<comment type="caution">
    <text evidence="1">The sequence shown here is derived from an EMBL/GenBank/DDBJ whole genome shotgun (WGS) entry which is preliminary data.</text>
</comment>
<evidence type="ECO:0000313" key="2">
    <source>
        <dbReference type="Proteomes" id="UP001230649"/>
    </source>
</evidence>
<accession>A0ACC2WGQ4</accession>